<gene>
    <name evidence="4" type="ORF">CAAN4_D06634</name>
</gene>
<feature type="region of interest" description="Disordered" evidence="2">
    <location>
        <begin position="103"/>
        <end position="123"/>
    </location>
</feature>
<keyword evidence="1" id="KW-0479">Metal-binding</keyword>
<keyword evidence="1" id="KW-0863">Zinc-finger</keyword>
<evidence type="ECO:0000259" key="3">
    <source>
        <dbReference type="PROSITE" id="PS50158"/>
    </source>
</evidence>
<dbReference type="InterPro" id="IPR001878">
    <property type="entry name" value="Znf_CCHC"/>
</dbReference>
<dbReference type="Proteomes" id="UP001497600">
    <property type="component" value="Chromosome D"/>
</dbReference>
<proteinExistence type="predicted"/>
<organism evidence="4 5">
    <name type="scientific">[Candida] anglica</name>
    <dbReference type="NCBI Taxonomy" id="148631"/>
    <lineage>
        <taxon>Eukaryota</taxon>
        <taxon>Fungi</taxon>
        <taxon>Dikarya</taxon>
        <taxon>Ascomycota</taxon>
        <taxon>Saccharomycotina</taxon>
        <taxon>Pichiomycetes</taxon>
        <taxon>Debaryomycetaceae</taxon>
        <taxon>Kurtzmaniella</taxon>
    </lineage>
</organism>
<dbReference type="PROSITE" id="PS50158">
    <property type="entry name" value="ZF_CCHC"/>
    <property type="match status" value="1"/>
</dbReference>
<evidence type="ECO:0000313" key="5">
    <source>
        <dbReference type="Proteomes" id="UP001497600"/>
    </source>
</evidence>
<sequence>MASHEKRDLDIKEDEINIYSHNTPLAGQEEALSITETKSNEPISETIVSITEDTTQIIKNITLDIKIHATSEVNDIVLDVTNNEVVQIKKSYSEDVTNEIMKHEDKTAESNSQVADNEDDHQMNNENYYDEEKRNSRDCTQLQDLYDIRECLHCGKFGSHNCDMSLRKKENEESHESMVLRIAPNANFTLNERAFPRQCTKCGRRNHYTSDCRGPKKRKYDDAAAVERRLSRN</sequence>
<protein>
    <recommendedName>
        <fullName evidence="3">CCHC-type domain-containing protein</fullName>
    </recommendedName>
</protein>
<keyword evidence="1" id="KW-0862">Zinc</keyword>
<accession>A0ABP0EAQ8</accession>
<evidence type="ECO:0000256" key="2">
    <source>
        <dbReference type="SAM" id="MobiDB-lite"/>
    </source>
</evidence>
<keyword evidence="5" id="KW-1185">Reference proteome</keyword>
<dbReference type="EMBL" id="OZ004256">
    <property type="protein sequence ID" value="CAK7903862.1"/>
    <property type="molecule type" value="Genomic_DNA"/>
</dbReference>
<reference evidence="4 5" key="1">
    <citation type="submission" date="2024-01" db="EMBL/GenBank/DDBJ databases">
        <authorList>
            <consortium name="Genoscope - CEA"/>
            <person name="William W."/>
        </authorList>
    </citation>
    <scope>NUCLEOTIDE SEQUENCE [LARGE SCALE GENOMIC DNA]</scope>
    <source>
        <strain evidence="4 5">29B2s-10</strain>
    </source>
</reference>
<evidence type="ECO:0000256" key="1">
    <source>
        <dbReference type="PROSITE-ProRule" id="PRU00047"/>
    </source>
</evidence>
<evidence type="ECO:0000313" key="4">
    <source>
        <dbReference type="EMBL" id="CAK7903862.1"/>
    </source>
</evidence>
<feature type="domain" description="CCHC-type" evidence="3">
    <location>
        <begin position="199"/>
        <end position="213"/>
    </location>
</feature>
<name>A0ABP0EAQ8_9ASCO</name>